<evidence type="ECO:0000313" key="10">
    <source>
        <dbReference type="RefSeq" id="XP_015177794.1"/>
    </source>
</evidence>
<feature type="region of interest" description="Disordered" evidence="6">
    <location>
        <begin position="194"/>
        <end position="232"/>
    </location>
</feature>
<dbReference type="RefSeq" id="XP_015177794.1">
    <property type="nucleotide sequence ID" value="XM_015322308.1"/>
</dbReference>
<dbReference type="Proteomes" id="UP000694924">
    <property type="component" value="Unplaced"/>
</dbReference>
<feature type="domain" description="U3 small nucleolar RNA-associated protein 6 homolog C-terminal" evidence="8">
    <location>
        <begin position="332"/>
        <end position="597"/>
    </location>
</feature>
<evidence type="ECO:0000256" key="3">
    <source>
        <dbReference type="ARBA" id="ARBA00022552"/>
    </source>
</evidence>
<evidence type="ECO:0000256" key="5">
    <source>
        <dbReference type="ARBA" id="ARBA00023242"/>
    </source>
</evidence>
<evidence type="ECO:0000259" key="7">
    <source>
        <dbReference type="Pfam" id="PF08640"/>
    </source>
</evidence>
<gene>
    <name evidence="10" type="primary">LOC107067096</name>
</gene>
<comment type="similarity">
    <text evidence="2">Belongs to the UTP6 family.</text>
</comment>
<dbReference type="GeneID" id="107067096"/>
<reference evidence="10" key="1">
    <citation type="submission" date="2025-08" db="UniProtKB">
        <authorList>
            <consortium name="RefSeq"/>
        </authorList>
    </citation>
    <scope>IDENTIFICATION</scope>
    <source>
        <tissue evidence="10">Whole body</tissue>
    </source>
</reference>
<keyword evidence="5" id="KW-0539">Nucleus</keyword>
<dbReference type="PANTHER" id="PTHR23271:SF1">
    <property type="entry name" value="U3 SMALL NUCLEOLAR RNA-ASSOCIATED PROTEIN 6 HOMOLOG"/>
    <property type="match status" value="1"/>
</dbReference>
<evidence type="ECO:0000256" key="6">
    <source>
        <dbReference type="SAM" id="MobiDB-lite"/>
    </source>
</evidence>
<dbReference type="SMART" id="SM00386">
    <property type="entry name" value="HAT"/>
    <property type="match status" value="7"/>
</dbReference>
<keyword evidence="3" id="KW-0698">rRNA processing</keyword>
<dbReference type="InterPro" id="IPR013949">
    <property type="entry name" value="Utp6"/>
</dbReference>
<organism evidence="9 10">
    <name type="scientific">Polistes dominula</name>
    <name type="common">European paper wasp</name>
    <name type="synonym">Vespa dominula</name>
    <dbReference type="NCBI Taxonomy" id="743375"/>
    <lineage>
        <taxon>Eukaryota</taxon>
        <taxon>Metazoa</taxon>
        <taxon>Ecdysozoa</taxon>
        <taxon>Arthropoda</taxon>
        <taxon>Hexapoda</taxon>
        <taxon>Insecta</taxon>
        <taxon>Pterygota</taxon>
        <taxon>Neoptera</taxon>
        <taxon>Endopterygota</taxon>
        <taxon>Hymenoptera</taxon>
        <taxon>Apocrita</taxon>
        <taxon>Aculeata</taxon>
        <taxon>Vespoidea</taxon>
        <taxon>Vespidae</taxon>
        <taxon>Polistinae</taxon>
        <taxon>Polistini</taxon>
        <taxon>Polistes</taxon>
    </lineage>
</organism>
<dbReference type="InterPro" id="IPR003107">
    <property type="entry name" value="HAT"/>
</dbReference>
<dbReference type="InterPro" id="IPR055347">
    <property type="entry name" value="UTP6_N"/>
</dbReference>
<sequence length="623" mass="73579">MAEFVEKRCEDMIPELEQMERIKLFDINEIRSIAKKLKEFEYKIQRHVKCKEDYLRYIQYEMDLLKLIKQRRDKYAITHKKSDIDNAIKNKVNLLYKEAISKFQEDVRFWIAYLKFCKHMRFQNSGKKTIVKMLQVHQDKPKCWHIAARWEIEENKKIDTARQLILRGLHFHPNSQILLIDIFRLELDETLKNTENNENEMQSSPSKKDDDDMPVPLKKDDDDMPVPLKKDDDDMPVPLKKAYVIYKAAKESVEDIKFIVELLNIAKEYKAEQLEKKIVSDMIQQYAHEPLMWDTMARRELEGLVQPFVFDESIMEIDSSEQSTLRDRIIFCNKVYQTAVKKIKTEEMWSFYIECLLEINQDTENLPNLKKKLLQNALTQGHQAKKLKEKYYLHWIDMLSNDIKDENAPKKLEEILSSATENIPDCVSLWHIRLKHLFITKQEEEADSVFAKAIQILGEKSLSLWRMKLLHAQVTNPNKIEEIFQAAVQEPLEISKDMKPSYIEWVVLTKSIQAARKIYESLCLQPPMCLELHQKMADLELMQPEIVLKHARRPYEMATLQFGKTNPKIWIDYIIFEMKHGEAKKVGKIHRRAVKTLDAALTDTFITEYALIKANPDSIKLVS</sequence>
<evidence type="ECO:0000259" key="8">
    <source>
        <dbReference type="Pfam" id="PF24892"/>
    </source>
</evidence>
<evidence type="ECO:0000256" key="2">
    <source>
        <dbReference type="ARBA" id="ARBA00010734"/>
    </source>
</evidence>
<dbReference type="InterPro" id="IPR011990">
    <property type="entry name" value="TPR-like_helical_dom_sf"/>
</dbReference>
<name>A0ABM1IC57_POLDO</name>
<dbReference type="SUPFAM" id="SSF48452">
    <property type="entry name" value="TPR-like"/>
    <property type="match status" value="1"/>
</dbReference>
<keyword evidence="4" id="KW-0677">Repeat</keyword>
<evidence type="ECO:0000313" key="9">
    <source>
        <dbReference type="Proteomes" id="UP000694924"/>
    </source>
</evidence>
<dbReference type="InterPro" id="IPR056907">
    <property type="entry name" value="UTP6_C"/>
</dbReference>
<dbReference type="PANTHER" id="PTHR23271">
    <property type="entry name" value="HEPATOCELLULAR CARCINOMA-ASSOCIATED ANTIGEN 66"/>
    <property type="match status" value="1"/>
</dbReference>
<accession>A0ABM1IC57</accession>
<dbReference type="Pfam" id="PF08640">
    <property type="entry name" value="U3_assoc_6"/>
    <property type="match status" value="1"/>
</dbReference>
<evidence type="ECO:0000256" key="1">
    <source>
        <dbReference type="ARBA" id="ARBA00004604"/>
    </source>
</evidence>
<feature type="domain" description="U3 small nucleolar RNA-associated protein 6 N-terminal" evidence="7">
    <location>
        <begin position="9"/>
        <end position="90"/>
    </location>
</feature>
<evidence type="ECO:0000256" key="4">
    <source>
        <dbReference type="ARBA" id="ARBA00022737"/>
    </source>
</evidence>
<protein>
    <submittedName>
        <fullName evidence="10">U3 small nucleolar RNA-associated protein 6 homolog</fullName>
    </submittedName>
</protein>
<dbReference type="Pfam" id="PF24892">
    <property type="entry name" value="UTP6_C"/>
    <property type="match status" value="1"/>
</dbReference>
<dbReference type="Gene3D" id="1.25.40.10">
    <property type="entry name" value="Tetratricopeptide repeat domain"/>
    <property type="match status" value="2"/>
</dbReference>
<proteinExistence type="inferred from homology"/>
<comment type="subcellular location">
    <subcellularLocation>
        <location evidence="1">Nucleus</location>
        <location evidence="1">Nucleolus</location>
    </subcellularLocation>
</comment>
<keyword evidence="9" id="KW-1185">Reference proteome</keyword>